<dbReference type="Pfam" id="PF14286">
    <property type="entry name" value="DHHW"/>
    <property type="match status" value="1"/>
</dbReference>
<dbReference type="EMBL" id="CZAY01000006">
    <property type="protein sequence ID" value="CUP40592.1"/>
    <property type="molecule type" value="Genomic_DNA"/>
</dbReference>
<evidence type="ECO:0000313" key="4">
    <source>
        <dbReference type="Proteomes" id="UP000095485"/>
    </source>
</evidence>
<accession>A0A174MW02</accession>
<gene>
    <name evidence="3" type="ORF">ERS852526_01084</name>
</gene>
<dbReference type="GeneID" id="96228377"/>
<dbReference type="AlphaFoldDB" id="A0A174MW02"/>
<keyword evidence="1" id="KW-0175">Coiled coil</keyword>
<protein>
    <recommendedName>
        <fullName evidence="5">AlgX/AlgJ SGNH hydrolase-like domain-containing protein</fullName>
    </recommendedName>
</protein>
<feature type="transmembrane region" description="Helical" evidence="2">
    <location>
        <begin position="7"/>
        <end position="26"/>
    </location>
</feature>
<evidence type="ECO:0000256" key="2">
    <source>
        <dbReference type="SAM" id="Phobius"/>
    </source>
</evidence>
<keyword evidence="2" id="KW-0472">Membrane</keyword>
<keyword evidence="2" id="KW-0812">Transmembrane</keyword>
<feature type="coiled-coil region" evidence="1">
    <location>
        <begin position="242"/>
        <end position="269"/>
    </location>
</feature>
<keyword evidence="2" id="KW-1133">Transmembrane helix</keyword>
<dbReference type="OrthoDB" id="175771at2"/>
<reference evidence="3 4" key="1">
    <citation type="submission" date="2015-09" db="EMBL/GenBank/DDBJ databases">
        <authorList>
            <consortium name="Pathogen Informatics"/>
        </authorList>
    </citation>
    <scope>NUCLEOTIDE SEQUENCE [LARGE SCALE GENOMIC DNA]</scope>
    <source>
        <strain evidence="3 4">2789STDY5834914</strain>
    </source>
</reference>
<evidence type="ECO:0008006" key="5">
    <source>
        <dbReference type="Google" id="ProtNLM"/>
    </source>
</evidence>
<name>A0A174MW02_9FIRM</name>
<proteinExistence type="predicted"/>
<evidence type="ECO:0000256" key="1">
    <source>
        <dbReference type="SAM" id="Coils"/>
    </source>
</evidence>
<sequence length="379" mass="43589">MKKNKTAELFLVLLILTVMSVGVFILQNGMEKLQNVKQQSVYVPETRDLYNNYGLKNDQSLSKTRILETQDQVIYTDRIFNINQISEDHISYAADILKALQEKSGKDAYIMPIPERAVFESGYENEKEKYNNFTEKLEASFTDPSVVLNPLSELEKHQSEYLYFRTENSWTMRGAFYGAQVIFGELGYDKENLDAYREYVFGTFEGNLLLEALKKYTTDEIKRDIGNMEQEPFYIYINGSSLNREELTLENKEGQLKTLKRQMIQFNSSGSHAVIGSDYEHSIVEGRGKGQRKGNLLLIADARGKMMISYLSEIFEKVYVSNIYEDADLIQNLDEILEKYNIEYIVWAQDVTETGNISYMRALNPLLKEGGMSDVGTDP</sequence>
<dbReference type="RefSeq" id="WP_055282442.1">
    <property type="nucleotide sequence ID" value="NZ_CZAY01000006.1"/>
</dbReference>
<dbReference type="Proteomes" id="UP000095485">
    <property type="component" value="Unassembled WGS sequence"/>
</dbReference>
<evidence type="ECO:0000313" key="3">
    <source>
        <dbReference type="EMBL" id="CUP40592.1"/>
    </source>
</evidence>
<dbReference type="InterPro" id="IPR025945">
    <property type="entry name" value="DHHW"/>
</dbReference>
<organism evidence="3 4">
    <name type="scientific">Dorea longicatena</name>
    <dbReference type="NCBI Taxonomy" id="88431"/>
    <lineage>
        <taxon>Bacteria</taxon>
        <taxon>Bacillati</taxon>
        <taxon>Bacillota</taxon>
        <taxon>Clostridia</taxon>
        <taxon>Lachnospirales</taxon>
        <taxon>Lachnospiraceae</taxon>
        <taxon>Dorea</taxon>
    </lineage>
</organism>